<evidence type="ECO:0000256" key="4">
    <source>
        <dbReference type="ARBA" id="ARBA00008276"/>
    </source>
</evidence>
<evidence type="ECO:0000256" key="7">
    <source>
        <dbReference type="ARBA" id="ARBA00013025"/>
    </source>
</evidence>
<evidence type="ECO:0000256" key="15">
    <source>
        <dbReference type="ARBA" id="ARBA00030592"/>
    </source>
</evidence>
<keyword evidence="13" id="KW-0460">Magnesium</keyword>
<dbReference type="GO" id="GO:0046872">
    <property type="term" value="F:metal ion binding"/>
    <property type="evidence" value="ECO:0007669"/>
    <property type="project" value="UniProtKB-KW"/>
</dbReference>
<evidence type="ECO:0000256" key="16">
    <source>
        <dbReference type="ARBA" id="ARBA00047493"/>
    </source>
</evidence>
<evidence type="ECO:0000256" key="18">
    <source>
        <dbReference type="PIRNR" id="PIRNR001563"/>
    </source>
</evidence>
<dbReference type="Gene3D" id="3.90.190.20">
    <property type="entry name" value="Mur ligase, C-terminal domain"/>
    <property type="match status" value="1"/>
</dbReference>
<dbReference type="FunFam" id="3.40.1190.10:FF:000004">
    <property type="entry name" value="Dihydrofolate synthase/folylpolyglutamate synthase"/>
    <property type="match status" value="1"/>
</dbReference>
<evidence type="ECO:0000256" key="11">
    <source>
        <dbReference type="ARBA" id="ARBA00022741"/>
    </source>
</evidence>
<comment type="pathway">
    <text evidence="2">Cofactor biosynthesis; tetrahydrofolate biosynthesis; 7,8-dihydrofolate from 2-amino-4-hydroxy-6-hydroxymethyl-7,8-dihydropteridine diphosphate and 4-aminobenzoate: step 2/2.</text>
</comment>
<dbReference type="Gene3D" id="3.40.1190.10">
    <property type="entry name" value="Mur-like, catalytic domain"/>
    <property type="match status" value="1"/>
</dbReference>
<dbReference type="InterPro" id="IPR036565">
    <property type="entry name" value="Mur-like_cat_sf"/>
</dbReference>
<evidence type="ECO:0000256" key="12">
    <source>
        <dbReference type="ARBA" id="ARBA00022840"/>
    </source>
</evidence>
<evidence type="ECO:0000256" key="14">
    <source>
        <dbReference type="ARBA" id="ARBA00022909"/>
    </source>
</evidence>
<dbReference type="UniPathway" id="UPA00219"/>
<comment type="catalytic activity">
    <reaction evidence="16">
        <text>(6S)-5,6,7,8-tetrahydrofolyl-(gamma-L-Glu)(n) + L-glutamate + ATP = (6S)-5,6,7,8-tetrahydrofolyl-(gamma-L-Glu)(n+1) + ADP + phosphate + H(+)</text>
        <dbReference type="Rhea" id="RHEA:10580"/>
        <dbReference type="Rhea" id="RHEA-COMP:14738"/>
        <dbReference type="Rhea" id="RHEA-COMP:14740"/>
        <dbReference type="ChEBI" id="CHEBI:15378"/>
        <dbReference type="ChEBI" id="CHEBI:29985"/>
        <dbReference type="ChEBI" id="CHEBI:30616"/>
        <dbReference type="ChEBI" id="CHEBI:43474"/>
        <dbReference type="ChEBI" id="CHEBI:141005"/>
        <dbReference type="ChEBI" id="CHEBI:456216"/>
        <dbReference type="EC" id="6.3.2.17"/>
    </reaction>
</comment>
<evidence type="ECO:0000256" key="8">
    <source>
        <dbReference type="ARBA" id="ARBA00019357"/>
    </source>
</evidence>
<dbReference type="InterPro" id="IPR013221">
    <property type="entry name" value="Mur_ligase_cen"/>
</dbReference>
<comment type="cofactor">
    <cofactor evidence="1">
        <name>Mg(2+)</name>
        <dbReference type="ChEBI" id="CHEBI:18420"/>
    </cofactor>
</comment>
<evidence type="ECO:0000256" key="17">
    <source>
        <dbReference type="ARBA" id="ARBA00049161"/>
    </source>
</evidence>
<dbReference type="InterPro" id="IPR036615">
    <property type="entry name" value="Mur_ligase_C_dom_sf"/>
</dbReference>
<evidence type="ECO:0000313" key="21">
    <source>
        <dbReference type="Proteomes" id="UP000255411"/>
    </source>
</evidence>
<proteinExistence type="inferred from homology"/>
<dbReference type="EC" id="6.3.2.17" evidence="7"/>
<keyword evidence="10" id="KW-0479">Metal-binding</keyword>
<dbReference type="GO" id="GO:0046656">
    <property type="term" value="P:folic acid biosynthetic process"/>
    <property type="evidence" value="ECO:0007669"/>
    <property type="project" value="UniProtKB-KW"/>
</dbReference>
<comment type="pathway">
    <text evidence="3">Cofactor biosynthesis; tetrahydrofolylpolyglutamate biosynthesis.</text>
</comment>
<keyword evidence="11 18" id="KW-0547">Nucleotide-binding</keyword>
<evidence type="ECO:0000256" key="10">
    <source>
        <dbReference type="ARBA" id="ARBA00022723"/>
    </source>
</evidence>
<dbReference type="InterPro" id="IPR001645">
    <property type="entry name" value="Folylpolyglutamate_synth"/>
</dbReference>
<dbReference type="PANTHER" id="PTHR11136">
    <property type="entry name" value="FOLYLPOLYGLUTAMATE SYNTHASE-RELATED"/>
    <property type="match status" value="1"/>
</dbReference>
<keyword evidence="9 18" id="KW-0436">Ligase</keyword>
<evidence type="ECO:0000256" key="2">
    <source>
        <dbReference type="ARBA" id="ARBA00004799"/>
    </source>
</evidence>
<evidence type="ECO:0000256" key="13">
    <source>
        <dbReference type="ARBA" id="ARBA00022842"/>
    </source>
</evidence>
<evidence type="ECO:0000256" key="3">
    <source>
        <dbReference type="ARBA" id="ARBA00005150"/>
    </source>
</evidence>
<keyword evidence="12 18" id="KW-0067">ATP-binding</keyword>
<accession>A0A345VJQ0</accession>
<comment type="catalytic activity">
    <reaction evidence="17">
        <text>7,8-dihydropteroate + L-glutamate + ATP = 7,8-dihydrofolate + ADP + phosphate + H(+)</text>
        <dbReference type="Rhea" id="RHEA:23584"/>
        <dbReference type="ChEBI" id="CHEBI:15378"/>
        <dbReference type="ChEBI" id="CHEBI:17839"/>
        <dbReference type="ChEBI" id="CHEBI:29985"/>
        <dbReference type="ChEBI" id="CHEBI:30616"/>
        <dbReference type="ChEBI" id="CHEBI:43474"/>
        <dbReference type="ChEBI" id="CHEBI:57451"/>
        <dbReference type="ChEBI" id="CHEBI:456216"/>
        <dbReference type="EC" id="6.3.2.12"/>
    </reaction>
</comment>
<comment type="subunit">
    <text evidence="5">Monomer.</text>
</comment>
<comment type="similarity">
    <text evidence="4 18">Belongs to the folylpolyglutamate synthase family.</text>
</comment>
<dbReference type="PIRSF" id="PIRSF001563">
    <property type="entry name" value="Folylpolyglu_synth"/>
    <property type="match status" value="1"/>
</dbReference>
<sequence>MTNQNETMTYEEGLAWIHDQLKFGIKPGIERMKWLLNELGNPQDKVKGIHVVGTNGKGSTVHYLQSIFTEAGYVVGTFTSPYIMDFRERISLNGTMISQEDLLSLLAIVKPIAERLPEETGYEPATEFEIITTMMFLYFGQIHPVDIAIIEAGLGGLYDSTNVFDPLAVICTSIGLDHQNILGQSYEEIASQKVGVLKDKVPFVFAEDRPEVKSVFYARARETKSPTFELGHDFQVLGHNREFDFTFKEFKVNKLSLRMLGQHQVANAGIALMTSMLLQDQYPQVTEESIRTALVRASWLGRTELVADNLMIDGAHNNESIAVLVDLLKTEFDHKKIHILFAAIDTKPIQVMLEQLTTVGQLTVTTFDYPNAVSLANYPSDYPKVANFKEWLNSYNSSSTEDFYVITGSLYFISQVRQFLLENKLEK</sequence>
<evidence type="ECO:0000256" key="9">
    <source>
        <dbReference type="ARBA" id="ARBA00022598"/>
    </source>
</evidence>
<protein>
    <recommendedName>
        <fullName evidence="8">Dihydrofolate synthase/folylpolyglutamate synthase</fullName>
        <ecNumber evidence="6">6.3.2.12</ecNumber>
        <ecNumber evidence="7">6.3.2.17</ecNumber>
    </recommendedName>
    <alternativeName>
        <fullName evidence="15">Tetrahydrofolylpolyglutamate synthase</fullName>
    </alternativeName>
</protein>
<dbReference type="GO" id="GO:0005737">
    <property type="term" value="C:cytoplasm"/>
    <property type="evidence" value="ECO:0007669"/>
    <property type="project" value="TreeGrafter"/>
</dbReference>
<dbReference type="PANTHER" id="PTHR11136:SF0">
    <property type="entry name" value="DIHYDROFOLATE SYNTHETASE-RELATED"/>
    <property type="match status" value="1"/>
</dbReference>
<evidence type="ECO:0000256" key="6">
    <source>
        <dbReference type="ARBA" id="ARBA00013023"/>
    </source>
</evidence>
<dbReference type="GO" id="GO:0005524">
    <property type="term" value="F:ATP binding"/>
    <property type="evidence" value="ECO:0007669"/>
    <property type="project" value="UniProtKB-KW"/>
</dbReference>
<dbReference type="SUPFAM" id="SSF53244">
    <property type="entry name" value="MurD-like peptide ligases, peptide-binding domain"/>
    <property type="match status" value="1"/>
</dbReference>
<evidence type="ECO:0000256" key="1">
    <source>
        <dbReference type="ARBA" id="ARBA00001946"/>
    </source>
</evidence>
<evidence type="ECO:0000313" key="20">
    <source>
        <dbReference type="EMBL" id="AXJ12952.1"/>
    </source>
</evidence>
<dbReference type="EC" id="6.3.2.12" evidence="6"/>
<dbReference type="NCBIfam" id="TIGR01499">
    <property type="entry name" value="folC"/>
    <property type="match status" value="1"/>
</dbReference>
<reference evidence="20 21" key="1">
    <citation type="submission" date="2017-07" db="EMBL/GenBank/DDBJ databases">
        <title>Streptococcus pluranimalium as cause of bovine abortion.</title>
        <authorList>
            <person name="Rodriguez Campos S."/>
            <person name="Gobeli Brawand S."/>
            <person name="Brodard I."/>
            <person name="Rychener L."/>
            <person name="Perreten V."/>
        </authorList>
    </citation>
    <scope>NUCLEOTIDE SEQUENCE [LARGE SCALE GENOMIC DNA]</scope>
    <source>
        <strain evidence="20 21">14A0014</strain>
    </source>
</reference>
<dbReference type="Pfam" id="PF08245">
    <property type="entry name" value="Mur_ligase_M"/>
    <property type="match status" value="1"/>
</dbReference>
<evidence type="ECO:0000256" key="5">
    <source>
        <dbReference type="ARBA" id="ARBA00011245"/>
    </source>
</evidence>
<evidence type="ECO:0000259" key="19">
    <source>
        <dbReference type="Pfam" id="PF08245"/>
    </source>
</evidence>
<feature type="domain" description="Mur ligase central" evidence="19">
    <location>
        <begin position="51"/>
        <end position="273"/>
    </location>
</feature>
<dbReference type="AlphaFoldDB" id="A0A345VJQ0"/>
<dbReference type="EMBL" id="CP022601">
    <property type="protein sequence ID" value="AXJ12952.1"/>
    <property type="molecule type" value="Genomic_DNA"/>
</dbReference>
<organism evidence="20 21">
    <name type="scientific">Streptococcus pluranimalium</name>
    <dbReference type="NCBI Taxonomy" id="82348"/>
    <lineage>
        <taxon>Bacteria</taxon>
        <taxon>Bacillati</taxon>
        <taxon>Bacillota</taxon>
        <taxon>Bacilli</taxon>
        <taxon>Lactobacillales</taxon>
        <taxon>Streptococcaceae</taxon>
        <taxon>Streptococcus</taxon>
    </lineage>
</organism>
<keyword evidence="14" id="KW-0289">Folate biosynthesis</keyword>
<dbReference type="SUPFAM" id="SSF53623">
    <property type="entry name" value="MurD-like peptide ligases, catalytic domain"/>
    <property type="match status" value="1"/>
</dbReference>
<dbReference type="GO" id="GO:0008841">
    <property type="term" value="F:dihydrofolate synthase activity"/>
    <property type="evidence" value="ECO:0007669"/>
    <property type="project" value="UniProtKB-EC"/>
</dbReference>
<dbReference type="Proteomes" id="UP000255411">
    <property type="component" value="Chromosome"/>
</dbReference>
<dbReference type="GO" id="GO:0004326">
    <property type="term" value="F:tetrahydrofolylpolyglutamate synthase activity"/>
    <property type="evidence" value="ECO:0007669"/>
    <property type="project" value="UniProtKB-EC"/>
</dbReference>
<name>A0A345VJQ0_9STRE</name>
<gene>
    <name evidence="20" type="primary">fpgS</name>
    <name evidence="20" type="ORF">Sp14A_10310</name>
</gene>
<dbReference type="GO" id="GO:0009252">
    <property type="term" value="P:peptidoglycan biosynthetic process"/>
    <property type="evidence" value="ECO:0007669"/>
    <property type="project" value="UniProtKB-UniPathway"/>
</dbReference>